<dbReference type="InterPro" id="IPR027417">
    <property type="entry name" value="P-loop_NTPase"/>
</dbReference>
<dbReference type="InterPro" id="IPR026634">
    <property type="entry name" value="TPST-like"/>
</dbReference>
<dbReference type="PANTHER" id="PTHR12788">
    <property type="entry name" value="PROTEIN-TYROSINE SULFOTRANSFERASE 2"/>
    <property type="match status" value="1"/>
</dbReference>
<dbReference type="GO" id="GO:0008476">
    <property type="term" value="F:protein-tyrosine sulfotransferase activity"/>
    <property type="evidence" value="ECO:0007669"/>
    <property type="project" value="InterPro"/>
</dbReference>
<proteinExistence type="predicted"/>
<dbReference type="AlphaFoldDB" id="A0A3B0R3X2"/>
<sequence>MSSRLQEGLNHQRADRYQQAADAFRDVLKTEPKNANAMHYLGLALWQITQQPDEALKLMRTSMKLSPDSAVKNHNIAAVYGSLGQIKKATSHYKKSIDLKPDYAEAYFNLSGVYRFEQNDPLIAQMQALYAGNELSDPDREFLTYALSKAMNDTKNYHEAFHFALEGARLKTPQYDTNDIKVALAETRKYLSKDALLAGREKGVTTDTPIFIIGMPRSGTTLVETILSRHKNVFAAGELPMIGSINAQMRDFAKTQLGFKGEANGFLPLMPEAHLKSAANTCLKMVADRANDQSFTRFTDKMPQNAFQLGLIALMFPDARIVHVRRHPLDTCVSCFFQRFRTGHQYSYQLDWLGQYYRHYAMTMDHWRKVLPLPMLEIKYEDLVQDPEQYSRKLIEFTGLDWSDDCLNPQDAERSVMTASRWQVRQPIYKSSLDRWKRYEPYLAPLIKSLGGWDWINQHQKT</sequence>
<dbReference type="Pfam" id="PF13414">
    <property type="entry name" value="TPR_11"/>
    <property type="match status" value="1"/>
</dbReference>
<dbReference type="PROSITE" id="PS50005">
    <property type="entry name" value="TPR"/>
    <property type="match status" value="1"/>
</dbReference>
<dbReference type="Pfam" id="PF13469">
    <property type="entry name" value="Sulfotransfer_3"/>
    <property type="match status" value="1"/>
</dbReference>
<dbReference type="PANTHER" id="PTHR12788:SF10">
    <property type="entry name" value="PROTEIN-TYROSINE SULFOTRANSFERASE"/>
    <property type="match status" value="1"/>
</dbReference>
<reference evidence="2" key="1">
    <citation type="submission" date="2018-06" db="EMBL/GenBank/DDBJ databases">
        <authorList>
            <person name="Zhirakovskaya E."/>
        </authorList>
    </citation>
    <scope>NUCLEOTIDE SEQUENCE</scope>
</reference>
<accession>A0A3B0R3X2</accession>
<evidence type="ECO:0000256" key="1">
    <source>
        <dbReference type="ARBA" id="ARBA00022679"/>
    </source>
</evidence>
<gene>
    <name evidence="2" type="ORF">MNBD_ALPHA08-1892</name>
</gene>
<dbReference type="EMBL" id="UOEC01000015">
    <property type="protein sequence ID" value="VAV86891.1"/>
    <property type="molecule type" value="Genomic_DNA"/>
</dbReference>
<protein>
    <submittedName>
        <fullName evidence="2">Uncharacterized protein</fullName>
    </submittedName>
</protein>
<keyword evidence="1" id="KW-0808">Transferase</keyword>
<dbReference type="Pfam" id="PF13432">
    <property type="entry name" value="TPR_16"/>
    <property type="match status" value="1"/>
</dbReference>
<dbReference type="Gene3D" id="1.25.40.10">
    <property type="entry name" value="Tetratricopeptide repeat domain"/>
    <property type="match status" value="1"/>
</dbReference>
<dbReference type="SMART" id="SM00028">
    <property type="entry name" value="TPR"/>
    <property type="match status" value="2"/>
</dbReference>
<dbReference type="InterPro" id="IPR011990">
    <property type="entry name" value="TPR-like_helical_dom_sf"/>
</dbReference>
<dbReference type="SUPFAM" id="SSF52540">
    <property type="entry name" value="P-loop containing nucleoside triphosphate hydrolases"/>
    <property type="match status" value="1"/>
</dbReference>
<evidence type="ECO:0000313" key="2">
    <source>
        <dbReference type="EMBL" id="VAV86891.1"/>
    </source>
</evidence>
<name>A0A3B0R3X2_9ZZZZ</name>
<dbReference type="SUPFAM" id="SSF48452">
    <property type="entry name" value="TPR-like"/>
    <property type="match status" value="1"/>
</dbReference>
<dbReference type="GO" id="GO:0005794">
    <property type="term" value="C:Golgi apparatus"/>
    <property type="evidence" value="ECO:0007669"/>
    <property type="project" value="UniProtKB-ARBA"/>
</dbReference>
<dbReference type="InterPro" id="IPR019734">
    <property type="entry name" value="TPR_rpt"/>
</dbReference>
<organism evidence="2">
    <name type="scientific">hydrothermal vent metagenome</name>
    <dbReference type="NCBI Taxonomy" id="652676"/>
    <lineage>
        <taxon>unclassified sequences</taxon>
        <taxon>metagenomes</taxon>
        <taxon>ecological metagenomes</taxon>
    </lineage>
</organism>
<dbReference type="Gene3D" id="3.40.50.300">
    <property type="entry name" value="P-loop containing nucleotide triphosphate hydrolases"/>
    <property type="match status" value="1"/>
</dbReference>